<comment type="caution">
    <text evidence="3">The sequence shown here is derived from an EMBL/GenBank/DDBJ whole genome shotgun (WGS) entry which is preliminary data.</text>
</comment>
<dbReference type="PROSITE" id="PS00018">
    <property type="entry name" value="EF_HAND_1"/>
    <property type="match status" value="1"/>
</dbReference>
<dbReference type="InterPro" id="IPR002048">
    <property type="entry name" value="EF_hand_dom"/>
</dbReference>
<keyword evidence="1" id="KW-1133">Transmembrane helix</keyword>
<dbReference type="SUPFAM" id="SSF47473">
    <property type="entry name" value="EF-hand"/>
    <property type="match status" value="1"/>
</dbReference>
<dbReference type="AlphaFoldDB" id="A0A1J5TQW8"/>
<dbReference type="EMBL" id="MIYY01000013">
    <property type="protein sequence ID" value="OIR23327.1"/>
    <property type="molecule type" value="Genomic_DNA"/>
</dbReference>
<dbReference type="GO" id="GO:0005509">
    <property type="term" value="F:calcium ion binding"/>
    <property type="evidence" value="ECO:0007669"/>
    <property type="project" value="InterPro"/>
</dbReference>
<evidence type="ECO:0000256" key="1">
    <source>
        <dbReference type="SAM" id="Phobius"/>
    </source>
</evidence>
<feature type="domain" description="EF-hand" evidence="2">
    <location>
        <begin position="124"/>
        <end position="159"/>
    </location>
</feature>
<feature type="transmembrane region" description="Helical" evidence="1">
    <location>
        <begin position="50"/>
        <end position="71"/>
    </location>
</feature>
<evidence type="ECO:0000313" key="3">
    <source>
        <dbReference type="EMBL" id="OIR23327.1"/>
    </source>
</evidence>
<organism evidence="3 4">
    <name type="scientific">Marine Group III euryarchaeote CG-Epi3</name>
    <dbReference type="NCBI Taxonomy" id="1888997"/>
    <lineage>
        <taxon>Archaea</taxon>
        <taxon>Methanobacteriati</taxon>
        <taxon>Thermoplasmatota</taxon>
        <taxon>Thermoplasmata</taxon>
        <taxon>Candidatus Thermoprofundales</taxon>
    </lineage>
</organism>
<sequence length="291" mass="33660">MGDEKIKSDIRPVIIAGLIFFFMLRPQEGYLQRLDFLIFLFENGLLLENIFVFEVFSLLVLFPIFILLYIFRNPIGRAINRSMHSLIAKDLIEEFDKDSDGQLSKDEAKRFFDTILEDLDESTRKSFDSDSLFEKYDSDKDGKLNENELTSLILEVFAFCQEKTIEEVQISNWDKNKDSQLQTLKDFPVSVWDSNNDAQEIVDWYNHKSGAKRSVNSLLEECNISSFNSKDDARVLLAYAKELLKASKSIDTALSDKVSPSKDEAVKLDKLYSEGYLSKERYQRLKQDLSS</sequence>
<dbReference type="Proteomes" id="UP000183138">
    <property type="component" value="Unassembled WGS sequence"/>
</dbReference>
<feature type="domain" description="EF-hand" evidence="2">
    <location>
        <begin position="83"/>
        <end position="118"/>
    </location>
</feature>
<reference evidence="3 4" key="1">
    <citation type="submission" date="2016-08" db="EMBL/GenBank/DDBJ databases">
        <title>New Insights into Marine Group III Euryarchaeota, from dark to light.</title>
        <authorList>
            <person name="Haro-Moreno J.M."/>
            <person name="Rodriguez-Valera F."/>
            <person name="Lopez-Garcia P."/>
            <person name="Moreira D."/>
            <person name="Martin-Cuadrado A.B."/>
        </authorList>
    </citation>
    <scope>NUCLEOTIDE SEQUENCE [LARGE SCALE GENOMIC DNA]</scope>
    <source>
        <strain evidence="3">CG-Epi3</strain>
    </source>
</reference>
<keyword evidence="1" id="KW-0812">Transmembrane</keyword>
<dbReference type="Pfam" id="PF13202">
    <property type="entry name" value="EF-hand_5"/>
    <property type="match status" value="2"/>
</dbReference>
<protein>
    <recommendedName>
        <fullName evidence="2">EF-hand domain-containing protein</fullName>
    </recommendedName>
</protein>
<proteinExistence type="predicted"/>
<accession>A0A1J5TQW8</accession>
<dbReference type="PROSITE" id="PS50222">
    <property type="entry name" value="EF_HAND_2"/>
    <property type="match status" value="2"/>
</dbReference>
<evidence type="ECO:0000259" key="2">
    <source>
        <dbReference type="PROSITE" id="PS50222"/>
    </source>
</evidence>
<name>A0A1J5TQW8_9ARCH</name>
<keyword evidence="1" id="KW-0472">Membrane</keyword>
<dbReference type="InterPro" id="IPR011992">
    <property type="entry name" value="EF-hand-dom_pair"/>
</dbReference>
<dbReference type="SMART" id="SM00054">
    <property type="entry name" value="EFh"/>
    <property type="match status" value="2"/>
</dbReference>
<dbReference type="CDD" id="cd00051">
    <property type="entry name" value="EFh"/>
    <property type="match status" value="1"/>
</dbReference>
<feature type="transmembrane region" description="Helical" evidence="1">
    <location>
        <begin position="12"/>
        <end position="30"/>
    </location>
</feature>
<gene>
    <name evidence="3" type="ORF">BEU00_03175</name>
</gene>
<dbReference type="InterPro" id="IPR018247">
    <property type="entry name" value="EF_Hand_1_Ca_BS"/>
</dbReference>
<evidence type="ECO:0000313" key="4">
    <source>
        <dbReference type="Proteomes" id="UP000183138"/>
    </source>
</evidence>
<dbReference type="Gene3D" id="1.10.238.10">
    <property type="entry name" value="EF-hand"/>
    <property type="match status" value="1"/>
</dbReference>